<feature type="transmembrane region" description="Helical" evidence="6">
    <location>
        <begin position="396"/>
        <end position="415"/>
    </location>
</feature>
<dbReference type="NCBIfam" id="NF006088">
    <property type="entry name" value="PRK08238.1"/>
    <property type="match status" value="1"/>
</dbReference>
<proteinExistence type="predicted"/>
<keyword evidence="3 6" id="KW-0812">Transmembrane</keyword>
<evidence type="ECO:0000313" key="7">
    <source>
        <dbReference type="EMBL" id="MCS0583188.1"/>
    </source>
</evidence>
<feature type="transmembrane region" description="Helical" evidence="6">
    <location>
        <begin position="427"/>
        <end position="446"/>
    </location>
</feature>
<dbReference type="InterPro" id="IPR044878">
    <property type="entry name" value="UbiA_sf"/>
</dbReference>
<protein>
    <submittedName>
        <fullName evidence="7">UbiA family prenyltransferase</fullName>
    </submittedName>
</protein>
<evidence type="ECO:0000256" key="5">
    <source>
        <dbReference type="ARBA" id="ARBA00023136"/>
    </source>
</evidence>
<evidence type="ECO:0000256" key="6">
    <source>
        <dbReference type="SAM" id="Phobius"/>
    </source>
</evidence>
<reference evidence="7 8" key="1">
    <citation type="submission" date="2022-08" db="EMBL/GenBank/DDBJ databases">
        <title>Reclassification of Massilia species as members of the genera Telluria, Duganella, Pseudoduganella, Mokoshia gen. nov. and Zemynaea gen. nov. using orthogonal and non-orthogonal genome-based approaches.</title>
        <authorList>
            <person name="Bowman J.P."/>
        </authorList>
    </citation>
    <scope>NUCLEOTIDE SEQUENCE [LARGE SCALE GENOMIC DNA]</scope>
    <source>
        <strain evidence="7 8">JCM 31316</strain>
    </source>
</reference>
<evidence type="ECO:0000256" key="3">
    <source>
        <dbReference type="ARBA" id="ARBA00022692"/>
    </source>
</evidence>
<evidence type="ECO:0000256" key="2">
    <source>
        <dbReference type="ARBA" id="ARBA00022475"/>
    </source>
</evidence>
<name>A0ABT1ZTE2_9BURK</name>
<dbReference type="Pfam" id="PF01040">
    <property type="entry name" value="UbiA"/>
    <property type="match status" value="1"/>
</dbReference>
<feature type="transmembrane region" description="Helical" evidence="6">
    <location>
        <begin position="466"/>
        <end position="481"/>
    </location>
</feature>
<evidence type="ECO:0000256" key="1">
    <source>
        <dbReference type="ARBA" id="ARBA00004141"/>
    </source>
</evidence>
<sequence>MNRAREARPDAQAHGRQLPLVVDLNHTLIRTHLLWEALALFIRARFLELWRIPIWLLAGRSAFQRHLAHAAMPAAATLPYDHELLAFLHDERRAGRRVVLLTDIQSSFAASIAAHVGLFDRIVAPDRGDISGTHAKAKLMLDAYGDRGFDYIGYHKRDHVLWRHSRLAYSVARQPIHIGNGRFTTPIGAVRGGRIAALFKTLRPRQWLKNLLVCMPMLAGHQISAVTALQSLLAFAAFSLCASSAYLLNDTLDVADDRMHPTKRHRPIAAGTLPIAVALGCSLLLAVASLLLCAAVSRTLLAVLTVYFVATVLYSLYLKRMLAVDVVTLAILYSMRILAGGAVTGIAPSFWLLAFSFFIFLSLALLKRHSELENLERSGADKTAGRGYTVADKGPIGIMGINSAFLSVLVFILYVESQNALIQYKSPIWLAGIVPLLVFWLSRLWILSYRGRVDDDPVLYVSRDRVSLALFALCFVLTVAAT</sequence>
<comment type="caution">
    <text evidence="7">The sequence shown here is derived from an EMBL/GenBank/DDBJ whole genome shotgun (WGS) entry which is preliminary data.</text>
</comment>
<dbReference type="CDD" id="cd13963">
    <property type="entry name" value="PT_UbiA_2"/>
    <property type="match status" value="1"/>
</dbReference>
<keyword evidence="2" id="KW-1003">Cell membrane</keyword>
<keyword evidence="8" id="KW-1185">Reference proteome</keyword>
<feature type="transmembrane region" description="Helical" evidence="6">
    <location>
        <begin position="299"/>
        <end position="317"/>
    </location>
</feature>
<gene>
    <name evidence="7" type="ORF">NX784_16480</name>
</gene>
<dbReference type="InterPro" id="IPR000537">
    <property type="entry name" value="UbiA_prenyltransferase"/>
</dbReference>
<dbReference type="Gene3D" id="1.10.357.140">
    <property type="entry name" value="UbiA prenyltransferase"/>
    <property type="match status" value="1"/>
</dbReference>
<dbReference type="Proteomes" id="UP001204151">
    <property type="component" value="Unassembled WGS sequence"/>
</dbReference>
<evidence type="ECO:0000313" key="8">
    <source>
        <dbReference type="Proteomes" id="UP001204151"/>
    </source>
</evidence>
<comment type="subcellular location">
    <subcellularLocation>
        <location evidence="1">Membrane</location>
        <topology evidence="1">Multi-pass membrane protein</topology>
    </subcellularLocation>
</comment>
<feature type="transmembrane region" description="Helical" evidence="6">
    <location>
        <begin position="225"/>
        <end position="248"/>
    </location>
</feature>
<keyword evidence="4 6" id="KW-1133">Transmembrane helix</keyword>
<organism evidence="7 8">
    <name type="scientific">Massilia pinisoli</name>
    <dbReference type="NCBI Taxonomy" id="1772194"/>
    <lineage>
        <taxon>Bacteria</taxon>
        <taxon>Pseudomonadati</taxon>
        <taxon>Pseudomonadota</taxon>
        <taxon>Betaproteobacteria</taxon>
        <taxon>Burkholderiales</taxon>
        <taxon>Oxalobacteraceae</taxon>
        <taxon>Telluria group</taxon>
        <taxon>Massilia</taxon>
    </lineage>
</organism>
<dbReference type="RefSeq" id="WP_258817780.1">
    <property type="nucleotide sequence ID" value="NZ_JANUGW010000011.1"/>
</dbReference>
<accession>A0ABT1ZTE2</accession>
<feature type="transmembrane region" description="Helical" evidence="6">
    <location>
        <begin position="337"/>
        <end position="366"/>
    </location>
</feature>
<keyword evidence="5 6" id="KW-0472">Membrane</keyword>
<evidence type="ECO:0000256" key="4">
    <source>
        <dbReference type="ARBA" id="ARBA00022989"/>
    </source>
</evidence>
<feature type="transmembrane region" description="Helical" evidence="6">
    <location>
        <begin position="268"/>
        <end position="292"/>
    </location>
</feature>
<dbReference type="EMBL" id="JANUGW010000011">
    <property type="protein sequence ID" value="MCS0583188.1"/>
    <property type="molecule type" value="Genomic_DNA"/>
</dbReference>